<accession>A0A7S2A5H7</accession>
<feature type="transmembrane region" description="Helical" evidence="1">
    <location>
        <begin position="231"/>
        <end position="249"/>
    </location>
</feature>
<keyword evidence="1" id="KW-1133">Transmembrane helix</keyword>
<sequence>MAPPLHTLASFAFLSSAVLRLSAGVILRRPPDSVQRIALALLVISVPATSVPWICAAPPRWRGVFVTSVFTSLFCATALILGERCVTDDHAADSWHGHLHPALAFAWAASASQCAWRCLRYQDEIDDATRRGGMEHRVFSSVSTFSIGGLFSLPCTVLNQAYMILIYPLLGEPGGPDAVLALALTDFACVYQLFLARRGYFPLDRFVDGAFLLSGLPGAAVLAAYGDMRSAAALVGALAVWLAFSKVEVCGAGDSMLSGQPWRSKVE</sequence>
<gene>
    <name evidence="2" type="ORF">OSIN01602_LOCUS19301</name>
</gene>
<dbReference type="AlphaFoldDB" id="A0A7S2A5H7"/>
<keyword evidence="1" id="KW-0812">Transmembrane</keyword>
<feature type="transmembrane region" description="Helical" evidence="1">
    <location>
        <begin position="178"/>
        <end position="194"/>
    </location>
</feature>
<evidence type="ECO:0000256" key="1">
    <source>
        <dbReference type="SAM" id="Phobius"/>
    </source>
</evidence>
<dbReference type="EMBL" id="HBGO01033461">
    <property type="protein sequence ID" value="CAD9358190.1"/>
    <property type="molecule type" value="Transcribed_RNA"/>
</dbReference>
<reference evidence="2" key="1">
    <citation type="submission" date="2021-01" db="EMBL/GenBank/DDBJ databases">
        <authorList>
            <person name="Corre E."/>
            <person name="Pelletier E."/>
            <person name="Niang G."/>
            <person name="Scheremetjew M."/>
            <person name="Finn R."/>
            <person name="Kale V."/>
            <person name="Holt S."/>
            <person name="Cochrane G."/>
            <person name="Meng A."/>
            <person name="Brown T."/>
            <person name="Cohen L."/>
        </authorList>
    </citation>
    <scope>NUCLEOTIDE SEQUENCE</scope>
    <source>
        <strain evidence="2">Grunow 1884</strain>
    </source>
</reference>
<keyword evidence="1" id="KW-0472">Membrane</keyword>
<feature type="transmembrane region" description="Helical" evidence="1">
    <location>
        <begin position="139"/>
        <end position="166"/>
    </location>
</feature>
<feature type="transmembrane region" description="Helical" evidence="1">
    <location>
        <begin position="34"/>
        <end position="56"/>
    </location>
</feature>
<name>A0A7S2A5H7_TRICV</name>
<feature type="transmembrane region" description="Helical" evidence="1">
    <location>
        <begin position="63"/>
        <end position="82"/>
    </location>
</feature>
<feature type="transmembrane region" description="Helical" evidence="1">
    <location>
        <begin position="206"/>
        <end position="225"/>
    </location>
</feature>
<organism evidence="2">
    <name type="scientific">Trieres chinensis</name>
    <name type="common">Marine centric diatom</name>
    <name type="synonym">Odontella sinensis</name>
    <dbReference type="NCBI Taxonomy" id="1514140"/>
    <lineage>
        <taxon>Eukaryota</taxon>
        <taxon>Sar</taxon>
        <taxon>Stramenopiles</taxon>
        <taxon>Ochrophyta</taxon>
        <taxon>Bacillariophyta</taxon>
        <taxon>Mediophyceae</taxon>
        <taxon>Biddulphiophycidae</taxon>
        <taxon>Eupodiscales</taxon>
        <taxon>Parodontellaceae</taxon>
        <taxon>Trieres</taxon>
    </lineage>
</organism>
<feature type="transmembrane region" description="Helical" evidence="1">
    <location>
        <begin position="102"/>
        <end position="119"/>
    </location>
</feature>
<proteinExistence type="predicted"/>
<evidence type="ECO:0000313" key="2">
    <source>
        <dbReference type="EMBL" id="CAD9358190.1"/>
    </source>
</evidence>
<protein>
    <submittedName>
        <fullName evidence="2">Uncharacterized protein</fullName>
    </submittedName>
</protein>